<evidence type="ECO:0000256" key="2">
    <source>
        <dbReference type="ARBA" id="ARBA00012418"/>
    </source>
</evidence>
<evidence type="ECO:0000313" key="14">
    <source>
        <dbReference type="Proteomes" id="UP000070422"/>
    </source>
</evidence>
<dbReference type="GO" id="GO:0000428">
    <property type="term" value="C:DNA-directed RNA polymerase complex"/>
    <property type="evidence" value="ECO:0007669"/>
    <property type="project" value="UniProtKB-KW"/>
</dbReference>
<dbReference type="GO" id="GO:0003899">
    <property type="term" value="F:DNA-directed RNA polymerase activity"/>
    <property type="evidence" value="ECO:0007669"/>
    <property type="project" value="UniProtKB-UniRule"/>
</dbReference>
<evidence type="ECO:0000256" key="6">
    <source>
        <dbReference type="ARBA" id="ARBA00022695"/>
    </source>
</evidence>
<keyword evidence="5 11" id="KW-0808">Transferase</keyword>
<evidence type="ECO:0000313" key="15">
    <source>
        <dbReference type="Proteomes" id="UP000234775"/>
    </source>
</evidence>
<evidence type="ECO:0000256" key="1">
    <source>
        <dbReference type="ARBA" id="ARBA00006711"/>
    </source>
</evidence>
<dbReference type="RefSeq" id="WP_060936623.1">
    <property type="nucleotide sequence ID" value="NZ_CP118095.1"/>
</dbReference>
<dbReference type="Pfam" id="PF01192">
    <property type="entry name" value="RNA_pol_Rpb6"/>
    <property type="match status" value="1"/>
</dbReference>
<proteinExistence type="inferred from homology"/>
<name>A0A133Y2A1_9LACT</name>
<evidence type="ECO:0000256" key="5">
    <source>
        <dbReference type="ARBA" id="ARBA00022679"/>
    </source>
</evidence>
<evidence type="ECO:0000256" key="8">
    <source>
        <dbReference type="ARBA" id="ARBA00024694"/>
    </source>
</evidence>
<dbReference type="PATRIC" id="fig|87541.4.peg.590"/>
<evidence type="ECO:0000256" key="10">
    <source>
        <dbReference type="ARBA" id="ARBA00048552"/>
    </source>
</evidence>
<dbReference type="GO" id="GO:0006351">
    <property type="term" value="P:DNA-templated transcription"/>
    <property type="evidence" value="ECO:0007669"/>
    <property type="project" value="UniProtKB-UniRule"/>
</dbReference>
<dbReference type="HAMAP" id="MF_00366">
    <property type="entry name" value="RNApol_bact_RpoZ"/>
    <property type="match status" value="1"/>
</dbReference>
<dbReference type="NCBIfam" id="TIGR00690">
    <property type="entry name" value="rpoZ"/>
    <property type="match status" value="1"/>
</dbReference>
<comment type="caution">
    <text evidence="12">The sequence shown here is derived from an EMBL/GenBank/DDBJ whole genome shotgun (WGS) entry which is preliminary data.</text>
</comment>
<keyword evidence="15" id="KW-1185">Reference proteome</keyword>
<reference evidence="13 15" key="2">
    <citation type="submission" date="2017-12" db="EMBL/GenBank/DDBJ databases">
        <title>Phylogenetic diversity of female urinary microbiome.</title>
        <authorList>
            <person name="Thomas-White K."/>
            <person name="Wolfe A.J."/>
        </authorList>
    </citation>
    <scope>NUCLEOTIDE SEQUENCE [LARGE SCALE GENOMIC DNA]</scope>
    <source>
        <strain evidence="13 15">UMB0844</strain>
    </source>
</reference>
<dbReference type="SMART" id="SM01409">
    <property type="entry name" value="RNA_pol_Rpb6"/>
    <property type="match status" value="1"/>
</dbReference>
<dbReference type="EMBL" id="LSCQ01000027">
    <property type="protein sequence ID" value="KXB37323.1"/>
    <property type="molecule type" value="Genomic_DNA"/>
</dbReference>
<dbReference type="PANTHER" id="PTHR34476">
    <property type="entry name" value="DNA-DIRECTED RNA POLYMERASE SUBUNIT OMEGA"/>
    <property type="match status" value="1"/>
</dbReference>
<keyword evidence="6 11" id="KW-0548">Nucleotidyltransferase</keyword>
<dbReference type="GO" id="GO:0003677">
    <property type="term" value="F:DNA binding"/>
    <property type="evidence" value="ECO:0007669"/>
    <property type="project" value="UniProtKB-UniRule"/>
</dbReference>
<dbReference type="EMBL" id="PKGZ01000001">
    <property type="protein sequence ID" value="PKY92172.1"/>
    <property type="molecule type" value="Genomic_DNA"/>
</dbReference>
<evidence type="ECO:0000256" key="4">
    <source>
        <dbReference type="ARBA" id="ARBA00022478"/>
    </source>
</evidence>
<sequence>MIIYPSVDELLKKVNSKYSLCSLAAKRAIDLQVNQNPMLLEYKSPKYIGQALEEIISDDLTIDPNSVSEE</sequence>
<dbReference type="PANTHER" id="PTHR34476:SF1">
    <property type="entry name" value="DNA-DIRECTED RNA POLYMERASE SUBUNIT OMEGA"/>
    <property type="match status" value="1"/>
</dbReference>
<evidence type="ECO:0000256" key="3">
    <source>
        <dbReference type="ARBA" id="ARBA00013725"/>
    </source>
</evidence>
<keyword evidence="7 11" id="KW-0804">Transcription</keyword>
<dbReference type="InterPro" id="IPR036161">
    <property type="entry name" value="RPB6/omega-like_sf"/>
</dbReference>
<keyword evidence="4 11" id="KW-0240">DNA-directed RNA polymerase</keyword>
<gene>
    <name evidence="11" type="primary">rpoZ</name>
    <name evidence="13" type="ORF">CYJ27_01695</name>
    <name evidence="12" type="ORF">HMPREF3187_00589</name>
</gene>
<dbReference type="SUPFAM" id="SSF63562">
    <property type="entry name" value="RPB6/omega subunit-like"/>
    <property type="match status" value="1"/>
</dbReference>
<protein>
    <recommendedName>
        <fullName evidence="3 11">DNA-directed RNA polymerase subunit omega</fullName>
        <shortName evidence="11">RNAP omega subunit</shortName>
        <ecNumber evidence="2 11">2.7.7.6</ecNumber>
    </recommendedName>
    <alternativeName>
        <fullName evidence="11">RNA polymerase omega subunit</fullName>
    </alternativeName>
    <alternativeName>
        <fullName evidence="9 11">Transcriptase subunit omega</fullName>
    </alternativeName>
</protein>
<dbReference type="EC" id="2.7.7.6" evidence="2 11"/>
<comment type="function">
    <text evidence="8 11">Promotes RNA polymerase assembly. Latches the N- and C-terminal regions of the beta' subunit thereby facilitating its interaction with the beta and alpha subunits.</text>
</comment>
<dbReference type="InterPro" id="IPR006110">
    <property type="entry name" value="Pol_omega/Rpo6/RPB6"/>
</dbReference>
<evidence type="ECO:0000256" key="9">
    <source>
        <dbReference type="ARBA" id="ARBA00029924"/>
    </source>
</evidence>
<accession>A0A133Y2A1</accession>
<dbReference type="Proteomes" id="UP000234775">
    <property type="component" value="Unassembled WGS sequence"/>
</dbReference>
<comment type="subunit">
    <text evidence="11">The RNAP catalytic core consists of 2 alpha, 1 beta, 1 beta' and 1 omega subunit. When a sigma factor is associated with the core the holoenzyme is formed, which can initiate transcription.</text>
</comment>
<dbReference type="Gene3D" id="3.90.940.10">
    <property type="match status" value="1"/>
</dbReference>
<dbReference type="AlphaFoldDB" id="A0A133Y2A1"/>
<evidence type="ECO:0000256" key="7">
    <source>
        <dbReference type="ARBA" id="ARBA00023163"/>
    </source>
</evidence>
<evidence type="ECO:0000313" key="12">
    <source>
        <dbReference type="EMBL" id="KXB37323.1"/>
    </source>
</evidence>
<dbReference type="InterPro" id="IPR003716">
    <property type="entry name" value="DNA-dir_RNA_pol_omega"/>
</dbReference>
<reference evidence="12 14" key="1">
    <citation type="submission" date="2016-01" db="EMBL/GenBank/DDBJ databases">
        <authorList>
            <person name="Oliw E.H."/>
        </authorList>
    </citation>
    <scope>NUCLEOTIDE SEQUENCE [LARGE SCALE GENOMIC DNA]</scope>
    <source>
        <strain evidence="12 14">KA00635</strain>
    </source>
</reference>
<evidence type="ECO:0000313" key="13">
    <source>
        <dbReference type="EMBL" id="PKY92172.1"/>
    </source>
</evidence>
<dbReference type="Proteomes" id="UP000070422">
    <property type="component" value="Unassembled WGS sequence"/>
</dbReference>
<dbReference type="OrthoDB" id="9815459at2"/>
<evidence type="ECO:0000256" key="11">
    <source>
        <dbReference type="HAMAP-Rule" id="MF_00366"/>
    </source>
</evidence>
<comment type="catalytic activity">
    <reaction evidence="10 11">
        <text>RNA(n) + a ribonucleoside 5'-triphosphate = RNA(n+1) + diphosphate</text>
        <dbReference type="Rhea" id="RHEA:21248"/>
        <dbReference type="Rhea" id="RHEA-COMP:14527"/>
        <dbReference type="Rhea" id="RHEA-COMP:17342"/>
        <dbReference type="ChEBI" id="CHEBI:33019"/>
        <dbReference type="ChEBI" id="CHEBI:61557"/>
        <dbReference type="ChEBI" id="CHEBI:140395"/>
        <dbReference type="EC" id="2.7.7.6"/>
    </reaction>
</comment>
<organism evidence="12 14">
    <name type="scientific">Aerococcus christensenii</name>
    <dbReference type="NCBI Taxonomy" id="87541"/>
    <lineage>
        <taxon>Bacteria</taxon>
        <taxon>Bacillati</taxon>
        <taxon>Bacillota</taxon>
        <taxon>Bacilli</taxon>
        <taxon>Lactobacillales</taxon>
        <taxon>Aerococcaceae</taxon>
        <taxon>Aerococcus</taxon>
    </lineage>
</organism>
<dbReference type="STRING" id="87541.AWM71_01625"/>
<comment type="similarity">
    <text evidence="1 11">Belongs to the RNA polymerase subunit omega family.</text>
</comment>